<dbReference type="Pfam" id="PF00250">
    <property type="entry name" value="Forkhead"/>
    <property type="match status" value="1"/>
</dbReference>
<dbReference type="SMART" id="SM00339">
    <property type="entry name" value="FH"/>
    <property type="match status" value="1"/>
</dbReference>
<dbReference type="GO" id="GO:0000976">
    <property type="term" value="F:transcription cis-regulatory region binding"/>
    <property type="evidence" value="ECO:0007669"/>
    <property type="project" value="TreeGrafter"/>
</dbReference>
<comment type="subcellular location">
    <subcellularLocation>
        <location evidence="6">Nucleus</location>
    </subcellularLocation>
</comment>
<protein>
    <recommendedName>
        <fullName evidence="8">Fork-head domain-containing protein</fullName>
    </recommendedName>
</protein>
<dbReference type="InterPro" id="IPR049624">
    <property type="entry name" value="FOXN1_4"/>
</dbReference>
<evidence type="ECO:0000256" key="7">
    <source>
        <dbReference type="SAM" id="MobiDB-lite"/>
    </source>
</evidence>
<dbReference type="Gene3D" id="1.10.10.10">
    <property type="entry name" value="Winged helix-like DNA-binding domain superfamily/Winged helix DNA-binding domain"/>
    <property type="match status" value="1"/>
</dbReference>
<dbReference type="InterPro" id="IPR036388">
    <property type="entry name" value="WH-like_DNA-bd_sf"/>
</dbReference>
<dbReference type="InterPro" id="IPR001766">
    <property type="entry name" value="Fork_head_dom"/>
</dbReference>
<dbReference type="Proteomes" id="UP001372834">
    <property type="component" value="Unassembled WGS sequence"/>
</dbReference>
<dbReference type="PANTHER" id="PTHR46721:SF3">
    <property type="entry name" value="FORKHEAD BOX N1"/>
    <property type="match status" value="1"/>
</dbReference>
<feature type="region of interest" description="Disordered" evidence="7">
    <location>
        <begin position="422"/>
        <end position="499"/>
    </location>
</feature>
<dbReference type="GO" id="GO:0000981">
    <property type="term" value="F:DNA-binding transcription factor activity, RNA polymerase II-specific"/>
    <property type="evidence" value="ECO:0007669"/>
    <property type="project" value="TreeGrafter"/>
</dbReference>
<keyword evidence="5 6" id="KW-0539">Nucleus</keyword>
<name>A0AAN8PYW9_POLSC</name>
<organism evidence="9 10">
    <name type="scientific">Polyplax serrata</name>
    <name type="common">Common mouse louse</name>
    <dbReference type="NCBI Taxonomy" id="468196"/>
    <lineage>
        <taxon>Eukaryota</taxon>
        <taxon>Metazoa</taxon>
        <taxon>Ecdysozoa</taxon>
        <taxon>Arthropoda</taxon>
        <taxon>Hexapoda</taxon>
        <taxon>Insecta</taxon>
        <taxon>Pterygota</taxon>
        <taxon>Neoptera</taxon>
        <taxon>Paraneoptera</taxon>
        <taxon>Psocodea</taxon>
        <taxon>Troctomorpha</taxon>
        <taxon>Phthiraptera</taxon>
        <taxon>Anoplura</taxon>
        <taxon>Polyplacidae</taxon>
        <taxon>Polyplax</taxon>
    </lineage>
</organism>
<gene>
    <name evidence="9" type="ORF">RUM43_008379</name>
</gene>
<evidence type="ECO:0000313" key="10">
    <source>
        <dbReference type="Proteomes" id="UP001372834"/>
    </source>
</evidence>
<keyword evidence="4" id="KW-0804">Transcription</keyword>
<accession>A0AAN8PYW9</accession>
<feature type="compositionally biased region" description="Acidic residues" evidence="7">
    <location>
        <begin position="446"/>
        <end position="463"/>
    </location>
</feature>
<evidence type="ECO:0000259" key="8">
    <source>
        <dbReference type="PROSITE" id="PS50039"/>
    </source>
</evidence>
<proteinExistence type="predicted"/>
<evidence type="ECO:0000256" key="5">
    <source>
        <dbReference type="ARBA" id="ARBA00023242"/>
    </source>
</evidence>
<keyword evidence="3 6" id="KW-0238">DNA-binding</keyword>
<dbReference type="SUPFAM" id="SSF46785">
    <property type="entry name" value="Winged helix' DNA-binding domain"/>
    <property type="match status" value="1"/>
</dbReference>
<dbReference type="InterPro" id="IPR030456">
    <property type="entry name" value="TF_fork_head_CS_2"/>
</dbReference>
<dbReference type="PROSITE" id="PS50039">
    <property type="entry name" value="FORK_HEAD_3"/>
    <property type="match status" value="1"/>
</dbReference>
<evidence type="ECO:0000256" key="3">
    <source>
        <dbReference type="ARBA" id="ARBA00023125"/>
    </source>
</evidence>
<reference evidence="9 10" key="1">
    <citation type="submission" date="2023-10" db="EMBL/GenBank/DDBJ databases">
        <title>Genomes of two closely related lineages of the louse Polyplax serrata with different host specificities.</title>
        <authorList>
            <person name="Martinu J."/>
            <person name="Tarabai H."/>
            <person name="Stefka J."/>
            <person name="Hypsa V."/>
        </authorList>
    </citation>
    <scope>NUCLEOTIDE SEQUENCE [LARGE SCALE GENOMIC DNA]</scope>
    <source>
        <strain evidence="9">HR10_N</strain>
    </source>
</reference>
<dbReference type="PROSITE" id="PS00658">
    <property type="entry name" value="FORK_HEAD_2"/>
    <property type="match status" value="1"/>
</dbReference>
<dbReference type="PANTHER" id="PTHR46721">
    <property type="entry name" value="FORKHEAD BOX PROTEIN N1"/>
    <property type="match status" value="1"/>
</dbReference>
<dbReference type="CDD" id="cd20030">
    <property type="entry name" value="FH_FOXN1-like"/>
    <property type="match status" value="1"/>
</dbReference>
<sequence length="606" mass="67633">MDYYLSGQSLSNGPDSLSLQEMLDMDIKSENDFENVFSCGDLSLNFAELPALNLDEDSLGAPGDNNVWLTSSNDSHSLLGGDINSSLSLDLSSGETRMVCPNSVIPVTVIQIPYDTPETADNKNSIKSTTSTQHRTSKSLDIKKELTSQNKHSSINNNSGNKKGNILREGVEDDEDELFNEDEYLKHGISFTSELDLKQEYVTESEEEETFQEAYARAVAIKSNQAAKAKVRIPTTPQISKSNNHLVNRTPVSTKKTVSSVRSINSKKRLQDYGGDSDLVKSSYPKPAYSYSCLIAMALKNSPNGSLPVSEIYNFMCEHFPYFKTAPNGWKNSVRHNLSLNKCFEKIEKPATNGSQRKGCLWAMNPKKIGKMDEEVQKWSKKDKLAIKKSMIYPESLDALERGELSGNYNQNLGSIETIHSEMESEEEAWDQNRQNGWGYKREEASEYEEEEDEEEEEEEENDNENKKWSDRNNSVSARLSAEQVKSVFPSNDEEFDDSDISLTDFDIEVAESIYNDLDSPDKLKRRLNIAPQNGAFAPMSGIGLSGGTTYTFNSQANGENSPKRFKSLGGNTISGNYVYKPLGTASSRRKSPLRPTLLSSLEAED</sequence>
<evidence type="ECO:0000256" key="4">
    <source>
        <dbReference type="ARBA" id="ARBA00023163"/>
    </source>
</evidence>
<keyword evidence="2" id="KW-0805">Transcription regulation</keyword>
<feature type="DNA-binding region" description="Fork-head" evidence="6">
    <location>
        <begin position="286"/>
        <end position="383"/>
    </location>
</feature>
<dbReference type="AlphaFoldDB" id="A0AAN8PYW9"/>
<evidence type="ECO:0000256" key="2">
    <source>
        <dbReference type="ARBA" id="ARBA00023015"/>
    </source>
</evidence>
<dbReference type="InterPro" id="IPR036390">
    <property type="entry name" value="WH_DNA-bd_sf"/>
</dbReference>
<feature type="compositionally biased region" description="Polar residues" evidence="7">
    <location>
        <begin position="122"/>
        <end position="134"/>
    </location>
</feature>
<evidence type="ECO:0000256" key="6">
    <source>
        <dbReference type="PROSITE-ProRule" id="PRU00089"/>
    </source>
</evidence>
<evidence type="ECO:0000256" key="1">
    <source>
        <dbReference type="ARBA" id="ARBA00022473"/>
    </source>
</evidence>
<comment type="caution">
    <text evidence="9">The sequence shown here is derived from an EMBL/GenBank/DDBJ whole genome shotgun (WGS) entry which is preliminary data.</text>
</comment>
<evidence type="ECO:0000313" key="9">
    <source>
        <dbReference type="EMBL" id="KAK6640102.1"/>
    </source>
</evidence>
<feature type="region of interest" description="Disordered" evidence="7">
    <location>
        <begin position="584"/>
        <end position="606"/>
    </location>
</feature>
<feature type="region of interest" description="Disordered" evidence="7">
    <location>
        <begin position="116"/>
        <end position="166"/>
    </location>
</feature>
<feature type="domain" description="Fork-head" evidence="8">
    <location>
        <begin position="286"/>
        <end position="383"/>
    </location>
</feature>
<keyword evidence="1" id="KW-0217">Developmental protein</keyword>
<dbReference type="EMBL" id="JAWJWE010000003">
    <property type="protein sequence ID" value="KAK6640102.1"/>
    <property type="molecule type" value="Genomic_DNA"/>
</dbReference>
<feature type="compositionally biased region" description="Low complexity" evidence="7">
    <location>
        <begin position="150"/>
        <end position="164"/>
    </location>
</feature>
<dbReference type="GO" id="GO:0005634">
    <property type="term" value="C:nucleus"/>
    <property type="evidence" value="ECO:0007669"/>
    <property type="project" value="UniProtKB-SubCell"/>
</dbReference>
<dbReference type="PRINTS" id="PR00053">
    <property type="entry name" value="FORKHEAD"/>
</dbReference>